<keyword evidence="6 8" id="KW-1133">Transmembrane helix</keyword>
<evidence type="ECO:0000313" key="10">
    <source>
        <dbReference type="EMBL" id="AGA26087.1"/>
    </source>
</evidence>
<dbReference type="PANTHER" id="PTHR33908">
    <property type="entry name" value="MANNOSYLTRANSFERASE YKCB-RELATED"/>
    <property type="match status" value="1"/>
</dbReference>
<feature type="transmembrane region" description="Helical" evidence="8">
    <location>
        <begin position="214"/>
        <end position="236"/>
    </location>
</feature>
<keyword evidence="5 8" id="KW-0812">Transmembrane</keyword>
<feature type="transmembrane region" description="Helical" evidence="8">
    <location>
        <begin position="316"/>
        <end position="337"/>
    </location>
</feature>
<dbReference type="STRING" id="886293.Sinac_1715"/>
<dbReference type="RefSeq" id="WP_015245256.1">
    <property type="nucleotide sequence ID" value="NC_019892.1"/>
</dbReference>
<keyword evidence="2" id="KW-1003">Cell membrane</keyword>
<feature type="transmembrane region" description="Helical" evidence="8">
    <location>
        <begin position="12"/>
        <end position="30"/>
    </location>
</feature>
<gene>
    <name evidence="10" type="ordered locus">Sinac_1715</name>
</gene>
<dbReference type="HOGENOM" id="CLU_463721_0_0_0"/>
<evidence type="ECO:0000313" key="11">
    <source>
        <dbReference type="Proteomes" id="UP000010798"/>
    </source>
</evidence>
<dbReference type="InterPro" id="IPR050297">
    <property type="entry name" value="LipidA_mod_glycosyltrf_83"/>
</dbReference>
<organism evidence="10 11">
    <name type="scientific">Singulisphaera acidiphila (strain ATCC BAA-1392 / DSM 18658 / VKM B-2454 / MOB10)</name>
    <dbReference type="NCBI Taxonomy" id="886293"/>
    <lineage>
        <taxon>Bacteria</taxon>
        <taxon>Pseudomonadati</taxon>
        <taxon>Planctomycetota</taxon>
        <taxon>Planctomycetia</taxon>
        <taxon>Isosphaerales</taxon>
        <taxon>Isosphaeraceae</taxon>
        <taxon>Singulisphaera</taxon>
    </lineage>
</organism>
<evidence type="ECO:0000259" key="9">
    <source>
        <dbReference type="Pfam" id="PF13231"/>
    </source>
</evidence>
<feature type="transmembrane region" description="Helical" evidence="8">
    <location>
        <begin position="274"/>
        <end position="295"/>
    </location>
</feature>
<dbReference type="EMBL" id="CP003364">
    <property type="protein sequence ID" value="AGA26087.1"/>
    <property type="molecule type" value="Genomic_DNA"/>
</dbReference>
<evidence type="ECO:0000256" key="1">
    <source>
        <dbReference type="ARBA" id="ARBA00004651"/>
    </source>
</evidence>
<evidence type="ECO:0000256" key="8">
    <source>
        <dbReference type="SAM" id="Phobius"/>
    </source>
</evidence>
<dbReference type="GO" id="GO:0016763">
    <property type="term" value="F:pentosyltransferase activity"/>
    <property type="evidence" value="ECO:0007669"/>
    <property type="project" value="TreeGrafter"/>
</dbReference>
<dbReference type="PANTHER" id="PTHR33908:SF11">
    <property type="entry name" value="MEMBRANE PROTEIN"/>
    <property type="match status" value="1"/>
</dbReference>
<feature type="transmembrane region" description="Helical" evidence="8">
    <location>
        <begin position="63"/>
        <end position="82"/>
    </location>
</feature>
<evidence type="ECO:0000256" key="7">
    <source>
        <dbReference type="ARBA" id="ARBA00023136"/>
    </source>
</evidence>
<evidence type="ECO:0000256" key="3">
    <source>
        <dbReference type="ARBA" id="ARBA00022676"/>
    </source>
</evidence>
<comment type="subcellular location">
    <subcellularLocation>
        <location evidence="1">Cell membrane</location>
        <topology evidence="1">Multi-pass membrane protein</topology>
    </subcellularLocation>
</comment>
<feature type="domain" description="Glycosyltransferase RgtA/B/C/D-like" evidence="9">
    <location>
        <begin position="68"/>
        <end position="211"/>
    </location>
</feature>
<dbReference type="GO" id="GO:0009103">
    <property type="term" value="P:lipopolysaccharide biosynthetic process"/>
    <property type="evidence" value="ECO:0007669"/>
    <property type="project" value="UniProtKB-ARBA"/>
</dbReference>
<feature type="transmembrane region" description="Helical" evidence="8">
    <location>
        <begin position="377"/>
        <end position="396"/>
    </location>
</feature>
<name>L0DA14_SINAD</name>
<dbReference type="GO" id="GO:0005886">
    <property type="term" value="C:plasma membrane"/>
    <property type="evidence" value="ECO:0007669"/>
    <property type="project" value="UniProtKB-SubCell"/>
</dbReference>
<dbReference type="OrthoDB" id="207747at2"/>
<evidence type="ECO:0000256" key="5">
    <source>
        <dbReference type="ARBA" id="ARBA00022692"/>
    </source>
</evidence>
<proteinExistence type="predicted"/>
<evidence type="ECO:0000256" key="4">
    <source>
        <dbReference type="ARBA" id="ARBA00022679"/>
    </source>
</evidence>
<protein>
    <submittedName>
        <fullName evidence="10">PMT family glycosyltransferase, 4-amino-4-deoxy-L-arabinose transferase</fullName>
    </submittedName>
</protein>
<sequence>MSRFDPSTRRELLAVSILTVLGAGLRFWGYGALGLNHFDEGIYALSGLWSMAPHGLAGLDPMVIAYAPPGFPILVGLCDFVVGISDVSVILASTLCGVATIPVAAWVGRRTFGAGAGAAAAALAALSMPHVAFSRKALTDVPFGLAWLIAIGLGGRFLEKPTLGRALALGLGVGLAQQFKYNGWLAGAIVALAALVGLVWHSDLRRSWLSVRQLRFGPIPLSVIAAGVALLVYWPWFQFVERHGGYHALLTHHRSYLGGLAQWFPYWKQQQAQLVALSGGVVWGAFTWFVAWLACAWSRNGSALLASNSQPKRTQLLVGLLGGGLVLASLSSLPWWVGLAAAPWLLVAKSSTFRMLGSWWLILSILTPFYHPYARLWLPLHLAGWLLVAGLLVKLLPSVPLKDCAEMQSRPLCPLLPILVCCLIGFGIQWSTAARCFSFARFYQETSTLRDVVTALPQIVPPSTGREPELIVLGRRPLAFYLLLQGRYPFRLVEGLDDVLRQSENWAILDDALFDAGVEPVLPPGTKERVLEIRDEALDPVTLLDIAPGSALARNAIRSSAILVLKPAGLSDDALRSRVKRPSLLRFP</sequence>
<dbReference type="InterPro" id="IPR038731">
    <property type="entry name" value="RgtA/B/C-like"/>
</dbReference>
<keyword evidence="4 10" id="KW-0808">Transferase</keyword>
<keyword evidence="11" id="KW-1185">Reference proteome</keyword>
<accession>L0DA14</accession>
<dbReference type="KEGG" id="saci:Sinac_1715"/>
<feature type="transmembrane region" description="Helical" evidence="8">
    <location>
        <begin position="181"/>
        <end position="202"/>
    </location>
</feature>
<feature type="transmembrane region" description="Helical" evidence="8">
    <location>
        <begin position="140"/>
        <end position="158"/>
    </location>
</feature>
<dbReference type="Proteomes" id="UP000010798">
    <property type="component" value="Chromosome"/>
</dbReference>
<evidence type="ECO:0000256" key="2">
    <source>
        <dbReference type="ARBA" id="ARBA00022475"/>
    </source>
</evidence>
<feature type="transmembrane region" description="Helical" evidence="8">
    <location>
        <begin position="416"/>
        <end position="437"/>
    </location>
</feature>
<dbReference type="AlphaFoldDB" id="L0DA14"/>
<reference evidence="10 11" key="1">
    <citation type="submission" date="2012-02" db="EMBL/GenBank/DDBJ databases">
        <title>Complete sequence of chromosome of Singulisphaera acidiphila DSM 18658.</title>
        <authorList>
            <consortium name="US DOE Joint Genome Institute (JGI-PGF)"/>
            <person name="Lucas S."/>
            <person name="Copeland A."/>
            <person name="Lapidus A."/>
            <person name="Glavina del Rio T."/>
            <person name="Dalin E."/>
            <person name="Tice H."/>
            <person name="Bruce D."/>
            <person name="Goodwin L."/>
            <person name="Pitluck S."/>
            <person name="Peters L."/>
            <person name="Ovchinnikova G."/>
            <person name="Chertkov O."/>
            <person name="Kyrpides N."/>
            <person name="Mavromatis K."/>
            <person name="Ivanova N."/>
            <person name="Brettin T."/>
            <person name="Detter J.C."/>
            <person name="Han C."/>
            <person name="Larimer F."/>
            <person name="Land M."/>
            <person name="Hauser L."/>
            <person name="Markowitz V."/>
            <person name="Cheng J.-F."/>
            <person name="Hugenholtz P."/>
            <person name="Woyke T."/>
            <person name="Wu D."/>
            <person name="Tindall B."/>
            <person name="Pomrenke H."/>
            <person name="Brambilla E."/>
            <person name="Klenk H.-P."/>
            <person name="Eisen J.A."/>
        </authorList>
    </citation>
    <scope>NUCLEOTIDE SEQUENCE [LARGE SCALE GENOMIC DNA]</scope>
    <source>
        <strain evidence="11">ATCC BAA-1392 / DSM 18658 / VKM B-2454 / MOB10</strain>
    </source>
</reference>
<evidence type="ECO:0000256" key="6">
    <source>
        <dbReference type="ARBA" id="ARBA00022989"/>
    </source>
</evidence>
<feature type="transmembrane region" description="Helical" evidence="8">
    <location>
        <begin position="89"/>
        <end position="108"/>
    </location>
</feature>
<dbReference type="Pfam" id="PF13231">
    <property type="entry name" value="PMT_2"/>
    <property type="match status" value="1"/>
</dbReference>
<dbReference type="eggNOG" id="COG1807">
    <property type="taxonomic scope" value="Bacteria"/>
</dbReference>
<keyword evidence="3" id="KW-0328">Glycosyltransferase</keyword>
<keyword evidence="7 8" id="KW-0472">Membrane</keyword>
<feature type="transmembrane region" description="Helical" evidence="8">
    <location>
        <begin position="114"/>
        <end position="133"/>
    </location>
</feature>